<evidence type="ECO:0000256" key="5">
    <source>
        <dbReference type="ARBA" id="ARBA00023128"/>
    </source>
</evidence>
<keyword evidence="5 12" id="KW-0496">Mitochondrion</keyword>
<accession>A0A411LC66</accession>
<comment type="subcellular location">
    <subcellularLocation>
        <location evidence="1">Mitochondrion membrane</location>
    </subcellularLocation>
</comment>
<evidence type="ECO:0000256" key="6">
    <source>
        <dbReference type="ARBA" id="ARBA00023136"/>
    </source>
</evidence>
<name>A0A411LC66_ORYSA</name>
<dbReference type="AlphaFoldDB" id="A0A411LC66"/>
<proteinExistence type="inferred from homology"/>
<evidence type="ECO:0000313" key="12">
    <source>
        <dbReference type="EMBL" id="QBE89909.1"/>
    </source>
</evidence>
<protein>
    <recommendedName>
        <fullName evidence="11">ATP synthase YMF19-like N-terminal domain-containing protein</fullName>
    </recommendedName>
</protein>
<gene>
    <name evidence="12" type="primary">orf224</name>
</gene>
<feature type="chain" id="PRO_5019413305" description="ATP synthase YMF19-like N-terminal domain-containing protein" evidence="10">
    <location>
        <begin position="27"/>
        <end position="224"/>
    </location>
</feature>
<dbReference type="Pfam" id="PF02326">
    <property type="entry name" value="YMF19"/>
    <property type="match status" value="1"/>
</dbReference>
<evidence type="ECO:0000259" key="11">
    <source>
        <dbReference type="Pfam" id="PF02326"/>
    </source>
</evidence>
<evidence type="ECO:0000256" key="1">
    <source>
        <dbReference type="ARBA" id="ARBA00004325"/>
    </source>
</evidence>
<dbReference type="InterPro" id="IPR003319">
    <property type="entry name" value="YMF19-like_N"/>
</dbReference>
<keyword evidence="7" id="KW-0066">ATP synthesis</keyword>
<sequence>MPQLDKLTYFSQFFWFCLLLVSSSRGMGGQIPSISRYERIVSKFIGKFFFSGLWTDRPYLIFIFISLIFLGLYIVRRRREAFSSTLIGSFSGLFSFFFVEGPEVASAMENPPGPGPSEAGPSGSAAGKSAEASTPSSSFFNGLSGQIPAPDSPGEEVPQGEQPRFDPYSIPEVPLEHVFGAVPDRGEPSTSHTPPNPEPQLGEENAGPSNHQIQHDVIRSRLET</sequence>
<comment type="similarity">
    <text evidence="2">Belongs to the ATPase protein YMF19 family.</text>
</comment>
<dbReference type="EMBL" id="MH665664">
    <property type="protein sequence ID" value="QBE89909.1"/>
    <property type="molecule type" value="Genomic_DNA"/>
</dbReference>
<feature type="compositionally biased region" description="Low complexity" evidence="8">
    <location>
        <begin position="116"/>
        <end position="133"/>
    </location>
</feature>
<evidence type="ECO:0000256" key="3">
    <source>
        <dbReference type="ARBA" id="ARBA00022692"/>
    </source>
</evidence>
<geneLocation type="mitochondrion" evidence="12"/>
<feature type="compositionally biased region" description="Basic and acidic residues" evidence="8">
    <location>
        <begin position="213"/>
        <end position="224"/>
    </location>
</feature>
<evidence type="ECO:0000256" key="4">
    <source>
        <dbReference type="ARBA" id="ARBA00022989"/>
    </source>
</evidence>
<keyword evidence="6 9" id="KW-0472">Membrane</keyword>
<keyword evidence="10" id="KW-0732">Signal</keyword>
<feature type="compositionally biased region" description="Polar residues" evidence="8">
    <location>
        <begin position="134"/>
        <end position="144"/>
    </location>
</feature>
<organism evidence="12">
    <name type="scientific">Oryza sativa</name>
    <name type="common">Rice</name>
    <dbReference type="NCBI Taxonomy" id="4530"/>
    <lineage>
        <taxon>Eukaryota</taxon>
        <taxon>Viridiplantae</taxon>
        <taxon>Streptophyta</taxon>
        <taxon>Embryophyta</taxon>
        <taxon>Tracheophyta</taxon>
        <taxon>Spermatophyta</taxon>
        <taxon>Magnoliopsida</taxon>
        <taxon>Liliopsida</taxon>
        <taxon>Poales</taxon>
        <taxon>Poaceae</taxon>
        <taxon>BOP clade</taxon>
        <taxon>Oryzoideae</taxon>
        <taxon>Oryzeae</taxon>
        <taxon>Oryzinae</taxon>
        <taxon>Oryza</taxon>
    </lineage>
</organism>
<keyword evidence="4 9" id="KW-1133">Transmembrane helix</keyword>
<evidence type="ECO:0000256" key="9">
    <source>
        <dbReference type="SAM" id="Phobius"/>
    </source>
</evidence>
<dbReference type="GO" id="GO:0006754">
    <property type="term" value="P:ATP biosynthetic process"/>
    <property type="evidence" value="ECO:0007669"/>
    <property type="project" value="UniProtKB-KW"/>
</dbReference>
<evidence type="ECO:0000256" key="10">
    <source>
        <dbReference type="SAM" id="SignalP"/>
    </source>
</evidence>
<evidence type="ECO:0000256" key="2">
    <source>
        <dbReference type="ARBA" id="ARBA00010946"/>
    </source>
</evidence>
<feature type="transmembrane region" description="Helical" evidence="9">
    <location>
        <begin position="82"/>
        <end position="99"/>
    </location>
</feature>
<feature type="transmembrane region" description="Helical" evidence="9">
    <location>
        <begin position="58"/>
        <end position="75"/>
    </location>
</feature>
<dbReference type="GO" id="GO:0031966">
    <property type="term" value="C:mitochondrial membrane"/>
    <property type="evidence" value="ECO:0007669"/>
    <property type="project" value="UniProtKB-SubCell"/>
</dbReference>
<evidence type="ECO:0000256" key="7">
    <source>
        <dbReference type="ARBA" id="ARBA00023310"/>
    </source>
</evidence>
<evidence type="ECO:0000256" key="8">
    <source>
        <dbReference type="SAM" id="MobiDB-lite"/>
    </source>
</evidence>
<keyword evidence="3 9" id="KW-0812">Transmembrane</keyword>
<reference evidence="12" key="1">
    <citation type="journal article" date="2019" name="Mitochondrial DNA Part B Resour">
        <title>The complete mitochondrial genome of upland rice (Oryza sativa) in southwest of China.</title>
        <authorList>
            <person name="Xu J."/>
            <person name="Yang J."/>
        </authorList>
    </citation>
    <scope>NUCLEOTIDE SEQUENCE</scope>
</reference>
<feature type="signal peptide" evidence="10">
    <location>
        <begin position="1"/>
        <end position="26"/>
    </location>
</feature>
<feature type="domain" description="ATP synthase YMF19-like N-terminal" evidence="11">
    <location>
        <begin position="2"/>
        <end position="21"/>
    </location>
</feature>
<feature type="region of interest" description="Disordered" evidence="8">
    <location>
        <begin position="107"/>
        <end position="224"/>
    </location>
</feature>